<protein>
    <recommendedName>
        <fullName evidence="2">Lipoprotein</fullName>
    </recommendedName>
</protein>
<name>A0A1S7LK40_MAGMO</name>
<dbReference type="EMBL" id="LO017727">
    <property type="protein sequence ID" value="CRH07332.1"/>
    <property type="molecule type" value="Genomic_DNA"/>
</dbReference>
<proteinExistence type="predicted"/>
<dbReference type="AlphaFoldDB" id="A0A1S7LK40"/>
<evidence type="ECO:0000313" key="1">
    <source>
        <dbReference type="EMBL" id="CRH07332.1"/>
    </source>
</evidence>
<gene>
    <name evidence="1" type="ORF">MAGMO_3192</name>
</gene>
<accession>A0A1S7LK40</accession>
<reference evidence="1" key="1">
    <citation type="submission" date="2015-04" db="EMBL/GenBank/DDBJ databases">
        <authorList>
            <person name="Syromyatnikov M.Y."/>
            <person name="Popov V.N."/>
        </authorList>
    </citation>
    <scope>NUCLEOTIDE SEQUENCE</scope>
    <source>
        <strain evidence="1">MO-1</strain>
    </source>
</reference>
<organism evidence="1">
    <name type="scientific">Magnetococcus massalia (strain MO-1)</name>
    <dbReference type="NCBI Taxonomy" id="451514"/>
    <lineage>
        <taxon>Bacteria</taxon>
        <taxon>Pseudomonadati</taxon>
        <taxon>Pseudomonadota</taxon>
        <taxon>Magnetococcia</taxon>
        <taxon>Magnetococcales</taxon>
        <taxon>Magnetococcaceae</taxon>
        <taxon>Magnetococcus</taxon>
    </lineage>
</organism>
<evidence type="ECO:0008006" key="2">
    <source>
        <dbReference type="Google" id="ProtNLM"/>
    </source>
</evidence>
<sequence length="322" mass="36021">MFIRLTTFLILTLFISGCSGLPFGHTTLPSIVLSNDVLETCAEKPAKEYNYRGDETQETIVMVENTGSTSDPSYRINPNYLTALLKNRARLTPFLDCSIQTLPSSDNTDKATQEKDNQRTQIYRGYVVLSMVAQYGAANLRVGPYPEHESDALALLMAIKEAATMLHQHEQALGGHTDESKTQDRVKYMDRQQRLDRIFKILDVAILAERPTARRAKEAVTGLISAVMVQNYKDAGKGLLGYAVKAMKKSLHMNLRGPATIQDAITNLEQISYTTNLHPVTPSNADSEWNKHWKNRSKIIQKACDRILAFTGQTASFECTMQ</sequence>
<dbReference type="PROSITE" id="PS51257">
    <property type="entry name" value="PROKAR_LIPOPROTEIN"/>
    <property type="match status" value="1"/>
</dbReference>